<dbReference type="Proteomes" id="UP000039324">
    <property type="component" value="Unassembled WGS sequence"/>
</dbReference>
<feature type="transmembrane region" description="Helical" evidence="2">
    <location>
        <begin position="203"/>
        <end position="223"/>
    </location>
</feature>
<feature type="transmembrane region" description="Helical" evidence="2">
    <location>
        <begin position="126"/>
        <end position="149"/>
    </location>
</feature>
<evidence type="ECO:0000313" key="3">
    <source>
        <dbReference type="EMBL" id="CEP00572.1"/>
    </source>
</evidence>
<organism evidence="3 4">
    <name type="scientific">Plasmodiophora brassicae</name>
    <name type="common">Clubroot disease agent</name>
    <dbReference type="NCBI Taxonomy" id="37360"/>
    <lineage>
        <taxon>Eukaryota</taxon>
        <taxon>Sar</taxon>
        <taxon>Rhizaria</taxon>
        <taxon>Endomyxa</taxon>
        <taxon>Phytomyxea</taxon>
        <taxon>Plasmodiophorida</taxon>
        <taxon>Plasmodiophoridae</taxon>
        <taxon>Plasmodiophora</taxon>
    </lineage>
</organism>
<evidence type="ECO:0000313" key="4">
    <source>
        <dbReference type="Proteomes" id="UP000039324"/>
    </source>
</evidence>
<accession>A0A0G4IZ64</accession>
<evidence type="ECO:0000256" key="2">
    <source>
        <dbReference type="SAM" id="Phobius"/>
    </source>
</evidence>
<reference evidence="3 4" key="1">
    <citation type="submission" date="2015-02" db="EMBL/GenBank/DDBJ databases">
        <authorList>
            <person name="Chooi Y.-H."/>
        </authorList>
    </citation>
    <scope>NUCLEOTIDE SEQUENCE [LARGE SCALE GENOMIC DNA]</scope>
    <source>
        <strain evidence="3">E3</strain>
    </source>
</reference>
<feature type="transmembrane region" description="Helical" evidence="2">
    <location>
        <begin position="267"/>
        <end position="296"/>
    </location>
</feature>
<feature type="transmembrane region" description="Helical" evidence="2">
    <location>
        <begin position="235"/>
        <end position="255"/>
    </location>
</feature>
<feature type="region of interest" description="Disordered" evidence="1">
    <location>
        <begin position="336"/>
        <end position="360"/>
    </location>
</feature>
<keyword evidence="2" id="KW-1133">Transmembrane helix</keyword>
<protein>
    <submittedName>
        <fullName evidence="3">Uncharacterized protein</fullName>
    </submittedName>
</protein>
<dbReference type="EMBL" id="CDSF01000101">
    <property type="protein sequence ID" value="CEP00572.1"/>
    <property type="molecule type" value="Genomic_DNA"/>
</dbReference>
<keyword evidence="4" id="KW-1185">Reference proteome</keyword>
<keyword evidence="2" id="KW-0812">Transmembrane</keyword>
<feature type="compositionally biased region" description="Polar residues" evidence="1">
    <location>
        <begin position="341"/>
        <end position="360"/>
    </location>
</feature>
<gene>
    <name evidence="3" type="ORF">PBRA_001626</name>
</gene>
<feature type="transmembrane region" description="Helical" evidence="2">
    <location>
        <begin position="302"/>
        <end position="324"/>
    </location>
</feature>
<name>A0A0G4IZ64_PLABS</name>
<proteinExistence type="predicted"/>
<evidence type="ECO:0000256" key="1">
    <source>
        <dbReference type="SAM" id="MobiDB-lite"/>
    </source>
</evidence>
<dbReference type="AlphaFoldDB" id="A0A0G4IZ64"/>
<keyword evidence="2" id="KW-0472">Membrane</keyword>
<feature type="transmembrane region" description="Helical" evidence="2">
    <location>
        <begin position="92"/>
        <end position="114"/>
    </location>
</feature>
<sequence>MTAGVCLASSVLTVISLLTMIKFIPFDTSFYTVWLTFQQTFDACSTALPAIIVGFARGQKTIQTCTKRGSSAYSKRTTCQSRVIMLEWLNPMVLSFLLVILVAVLFLFLDTWSWCRRFQAEGWQRINAGIVFVLLATIGTAIAQMFLVGRTDSECNILHRVSGSLYTTSEPLVRILFIARLFEFNKMTVSWERIMDRCLLMSAFLYLLAAVVTLNLTMGTAIVDNVCTAILNPAAAGLTFMLPQIIDIVTNARLWQVVKEARACSALLVLLSMTLGFFMASSAISILSLLIVLQIIPLDPAFYTVWLTFQQAFDACSIALPTIIARFMCRHITGPDLGDPPQTSAQKQPLPQTTGRELDA</sequence>